<name>A0A6P1BVS4_9BRAD</name>
<dbReference type="Proteomes" id="UP000468531">
    <property type="component" value="Unassembled WGS sequence"/>
</dbReference>
<keyword evidence="1" id="KW-0472">Membrane</keyword>
<proteinExistence type="predicted"/>
<comment type="caution">
    <text evidence="2">The sequence shown here is derived from an EMBL/GenBank/DDBJ whole genome shotgun (WGS) entry which is preliminary data.</text>
</comment>
<accession>A0A6P1BVS4</accession>
<dbReference type="AlphaFoldDB" id="A0A6P1BVS4"/>
<keyword evidence="1" id="KW-1133">Transmembrane helix</keyword>
<organism evidence="2 3">
    <name type="scientific">Bradyrhizobium uaiense</name>
    <dbReference type="NCBI Taxonomy" id="2594946"/>
    <lineage>
        <taxon>Bacteria</taxon>
        <taxon>Pseudomonadati</taxon>
        <taxon>Pseudomonadota</taxon>
        <taxon>Alphaproteobacteria</taxon>
        <taxon>Hyphomicrobiales</taxon>
        <taxon>Nitrobacteraceae</taxon>
        <taxon>Bradyrhizobium</taxon>
    </lineage>
</organism>
<gene>
    <name evidence="2" type="ORF">FNJ47_42565</name>
</gene>
<keyword evidence="1" id="KW-0812">Transmembrane</keyword>
<protein>
    <submittedName>
        <fullName evidence="2">Uncharacterized protein</fullName>
    </submittedName>
</protein>
<evidence type="ECO:0000313" key="3">
    <source>
        <dbReference type="Proteomes" id="UP000468531"/>
    </source>
</evidence>
<evidence type="ECO:0000313" key="2">
    <source>
        <dbReference type="EMBL" id="NEV02240.1"/>
    </source>
</evidence>
<reference evidence="2 3" key="1">
    <citation type="journal article" date="2020" name="Arch. Microbiol.">
        <title>Bradyrhizobium uaiense sp. nov., a new highly efficient cowpea symbiont.</title>
        <authorList>
            <person name="Cabral Michel D."/>
            <person name="Azarias Guimaraes A."/>
            <person name="Martins da Costa E."/>
            <person name="Soares de Carvalho T."/>
            <person name="Balsanelli E."/>
            <person name="Willems A."/>
            <person name="Maltempi de Souza E."/>
            <person name="de Souza Moreira F.M."/>
        </authorList>
    </citation>
    <scope>NUCLEOTIDE SEQUENCE [LARGE SCALE GENOMIC DNA]</scope>
    <source>
        <strain evidence="2 3">UFLA 03-164</strain>
    </source>
</reference>
<evidence type="ECO:0000256" key="1">
    <source>
        <dbReference type="SAM" id="Phobius"/>
    </source>
</evidence>
<dbReference type="EMBL" id="VKHP01000327">
    <property type="protein sequence ID" value="NEV02240.1"/>
    <property type="molecule type" value="Genomic_DNA"/>
</dbReference>
<keyword evidence="3" id="KW-1185">Reference proteome</keyword>
<sequence length="188" mass="20458">MNIVKAAVLGIPSLLLILDCGGARPAIAHGGVSMEKDVCKLRAGPYMMHFTGYQPAKQGNQEFCEDIPEIGRTVIVLDAVGDVLRDLPIEVRLLRDAGNDVDSEAVLRIPPKQYPTGSLSFQYTFPESGRFVGLVTVGDGPKYVSRFPFSVGYGNGLWVRYRDSFAIVLGTLAAGAALFWYSTLRKES</sequence>
<feature type="transmembrane region" description="Helical" evidence="1">
    <location>
        <begin position="165"/>
        <end position="184"/>
    </location>
</feature>
<dbReference type="RefSeq" id="WP_163162207.1">
    <property type="nucleotide sequence ID" value="NZ_VKHP01000327.1"/>
</dbReference>